<reference evidence="2" key="1">
    <citation type="journal article" date="2020" name="Stud. Mycol.">
        <title>101 Dothideomycetes genomes: a test case for predicting lifestyles and emergence of pathogens.</title>
        <authorList>
            <person name="Haridas S."/>
            <person name="Albert R."/>
            <person name="Binder M."/>
            <person name="Bloem J."/>
            <person name="Labutti K."/>
            <person name="Salamov A."/>
            <person name="Andreopoulos B."/>
            <person name="Baker S."/>
            <person name="Barry K."/>
            <person name="Bills G."/>
            <person name="Bluhm B."/>
            <person name="Cannon C."/>
            <person name="Castanera R."/>
            <person name="Culley D."/>
            <person name="Daum C."/>
            <person name="Ezra D."/>
            <person name="Gonzalez J."/>
            <person name="Henrissat B."/>
            <person name="Kuo A."/>
            <person name="Liang C."/>
            <person name="Lipzen A."/>
            <person name="Lutzoni F."/>
            <person name="Magnuson J."/>
            <person name="Mondo S."/>
            <person name="Nolan M."/>
            <person name="Ohm R."/>
            <person name="Pangilinan J."/>
            <person name="Park H.-J."/>
            <person name="Ramirez L."/>
            <person name="Alfaro M."/>
            <person name="Sun H."/>
            <person name="Tritt A."/>
            <person name="Yoshinaga Y."/>
            <person name="Zwiers L.-H."/>
            <person name="Turgeon B."/>
            <person name="Goodwin S."/>
            <person name="Spatafora J."/>
            <person name="Crous P."/>
            <person name="Grigoriev I."/>
        </authorList>
    </citation>
    <scope>NUCLEOTIDE SEQUENCE</scope>
    <source>
        <strain evidence="2">CBS 161.51</strain>
    </source>
</reference>
<sequence length="54" mass="6175">MVNMPLSHPLFEYRPVHDSALTACMFPIPLLVLLLGTRPLPRRCVLGSRLVVFW</sequence>
<keyword evidence="1" id="KW-0812">Transmembrane</keyword>
<proteinExistence type="predicted"/>
<evidence type="ECO:0000313" key="3">
    <source>
        <dbReference type="Proteomes" id="UP000800038"/>
    </source>
</evidence>
<keyword evidence="1" id="KW-1133">Transmembrane helix</keyword>
<name>A0A6A5SY29_9PLEO</name>
<feature type="transmembrane region" description="Helical" evidence="1">
    <location>
        <begin position="20"/>
        <end position="40"/>
    </location>
</feature>
<protein>
    <submittedName>
        <fullName evidence="2">Uncharacterized protein</fullName>
    </submittedName>
</protein>
<gene>
    <name evidence="2" type="ORF">EJ02DRAFT_52846</name>
</gene>
<evidence type="ECO:0000313" key="2">
    <source>
        <dbReference type="EMBL" id="KAF1945321.1"/>
    </source>
</evidence>
<keyword evidence="3" id="KW-1185">Reference proteome</keyword>
<organism evidence="2 3">
    <name type="scientific">Clathrospora elynae</name>
    <dbReference type="NCBI Taxonomy" id="706981"/>
    <lineage>
        <taxon>Eukaryota</taxon>
        <taxon>Fungi</taxon>
        <taxon>Dikarya</taxon>
        <taxon>Ascomycota</taxon>
        <taxon>Pezizomycotina</taxon>
        <taxon>Dothideomycetes</taxon>
        <taxon>Pleosporomycetidae</taxon>
        <taxon>Pleosporales</taxon>
        <taxon>Diademaceae</taxon>
        <taxon>Clathrospora</taxon>
    </lineage>
</organism>
<dbReference type="Proteomes" id="UP000800038">
    <property type="component" value="Unassembled WGS sequence"/>
</dbReference>
<dbReference type="EMBL" id="ML976010">
    <property type="protein sequence ID" value="KAF1945321.1"/>
    <property type="molecule type" value="Genomic_DNA"/>
</dbReference>
<accession>A0A6A5SY29</accession>
<evidence type="ECO:0000256" key="1">
    <source>
        <dbReference type="SAM" id="Phobius"/>
    </source>
</evidence>
<keyword evidence="1" id="KW-0472">Membrane</keyword>
<dbReference type="AlphaFoldDB" id="A0A6A5SY29"/>